<proteinExistence type="predicted"/>
<feature type="transmembrane region" description="Helical" evidence="2">
    <location>
        <begin position="5"/>
        <end position="25"/>
    </location>
</feature>
<dbReference type="InterPro" id="IPR025323">
    <property type="entry name" value="DUF4229"/>
</dbReference>
<protein>
    <submittedName>
        <fullName evidence="3">DUF4229 domain-containing protein</fullName>
    </submittedName>
</protein>
<feature type="region of interest" description="Disordered" evidence="1">
    <location>
        <begin position="67"/>
        <end position="99"/>
    </location>
</feature>
<dbReference type="EMBL" id="JAHBAY010000001">
    <property type="protein sequence ID" value="MBT0767756.1"/>
    <property type="molecule type" value="Genomic_DNA"/>
</dbReference>
<keyword evidence="4" id="KW-1185">Reference proteome</keyword>
<dbReference type="RefSeq" id="WP_214153937.1">
    <property type="nucleotide sequence ID" value="NZ_JAHBAY010000001.1"/>
</dbReference>
<sequence>MHQALIKYTVMRLALFVVALVVLDLFMDPSILWLAAAAVISMALSYLFLSRPREQLTQAITDRTEKRLNHKAEARRTGLDRPDDEIEDEADDAARAQGE</sequence>
<feature type="compositionally biased region" description="Acidic residues" evidence="1">
    <location>
        <begin position="82"/>
        <end position="91"/>
    </location>
</feature>
<feature type="transmembrane region" description="Helical" evidence="2">
    <location>
        <begin position="31"/>
        <end position="49"/>
    </location>
</feature>
<dbReference type="Proteomes" id="UP001197247">
    <property type="component" value="Unassembled WGS sequence"/>
</dbReference>
<evidence type="ECO:0000256" key="2">
    <source>
        <dbReference type="SAM" id="Phobius"/>
    </source>
</evidence>
<evidence type="ECO:0000256" key="1">
    <source>
        <dbReference type="SAM" id="MobiDB-lite"/>
    </source>
</evidence>
<organism evidence="3 4">
    <name type="scientific">Kineosporia corallincola</name>
    <dbReference type="NCBI Taxonomy" id="2835133"/>
    <lineage>
        <taxon>Bacteria</taxon>
        <taxon>Bacillati</taxon>
        <taxon>Actinomycetota</taxon>
        <taxon>Actinomycetes</taxon>
        <taxon>Kineosporiales</taxon>
        <taxon>Kineosporiaceae</taxon>
        <taxon>Kineosporia</taxon>
    </lineage>
</organism>
<keyword evidence="2" id="KW-0812">Transmembrane</keyword>
<keyword evidence="2" id="KW-0472">Membrane</keyword>
<comment type="caution">
    <text evidence="3">The sequence shown here is derived from an EMBL/GenBank/DDBJ whole genome shotgun (WGS) entry which is preliminary data.</text>
</comment>
<reference evidence="3 4" key="1">
    <citation type="submission" date="2021-05" db="EMBL/GenBank/DDBJ databases">
        <title>Kineosporia and Streptomyces sp. nov. two new marine actinobacteria isolated from Coral.</title>
        <authorList>
            <person name="Buangrab K."/>
            <person name="Sutthacheep M."/>
            <person name="Yeemin T."/>
            <person name="Harunari E."/>
            <person name="Igarashi Y."/>
            <person name="Kanchanasin P."/>
            <person name="Tanasupawat S."/>
            <person name="Phongsopitanun W."/>
        </authorList>
    </citation>
    <scope>NUCLEOTIDE SEQUENCE [LARGE SCALE GENOMIC DNA]</scope>
    <source>
        <strain evidence="3 4">J2-2</strain>
    </source>
</reference>
<dbReference type="Pfam" id="PF14012">
    <property type="entry name" value="DUF4229"/>
    <property type="match status" value="1"/>
</dbReference>
<keyword evidence="2" id="KW-1133">Transmembrane helix</keyword>
<accession>A0ABS5TC30</accession>
<feature type="compositionally biased region" description="Basic and acidic residues" evidence="1">
    <location>
        <begin position="67"/>
        <end position="81"/>
    </location>
</feature>
<evidence type="ECO:0000313" key="3">
    <source>
        <dbReference type="EMBL" id="MBT0767756.1"/>
    </source>
</evidence>
<gene>
    <name evidence="3" type="ORF">KIH74_02395</name>
</gene>
<evidence type="ECO:0000313" key="4">
    <source>
        <dbReference type="Proteomes" id="UP001197247"/>
    </source>
</evidence>
<name>A0ABS5TC30_9ACTN</name>